<dbReference type="PANTHER" id="PTHR12854">
    <property type="entry name" value="ATAXIN 2-RELATED"/>
    <property type="match status" value="1"/>
</dbReference>
<dbReference type="InterPro" id="IPR045117">
    <property type="entry name" value="ATXN2-like"/>
</dbReference>
<comment type="caution">
    <text evidence="3">The sequence shown here is derived from an EMBL/GenBank/DDBJ whole genome shotgun (WGS) entry which is preliminary data.</text>
</comment>
<feature type="region of interest" description="Disordered" evidence="1">
    <location>
        <begin position="328"/>
        <end position="431"/>
    </location>
</feature>
<feature type="compositionally biased region" description="Polar residues" evidence="1">
    <location>
        <begin position="539"/>
        <end position="548"/>
    </location>
</feature>
<keyword evidence="4" id="KW-1185">Reference proteome</keyword>
<feature type="compositionally biased region" description="Basic and acidic residues" evidence="1">
    <location>
        <begin position="416"/>
        <end position="425"/>
    </location>
</feature>
<feature type="compositionally biased region" description="Polar residues" evidence="1">
    <location>
        <begin position="13"/>
        <end position="26"/>
    </location>
</feature>
<proteinExistence type="predicted"/>
<dbReference type="AlphaFoldDB" id="A0AA39R580"/>
<dbReference type="EMBL" id="JAFEKC020000005">
    <property type="protein sequence ID" value="KAK0514276.1"/>
    <property type="molecule type" value="Genomic_DNA"/>
</dbReference>
<dbReference type="PANTHER" id="PTHR12854:SF7">
    <property type="entry name" value="ATAXIN-2 HOMOLOG"/>
    <property type="match status" value="1"/>
</dbReference>
<feature type="compositionally biased region" description="Polar residues" evidence="1">
    <location>
        <begin position="54"/>
        <end position="67"/>
    </location>
</feature>
<dbReference type="GO" id="GO:0010494">
    <property type="term" value="C:cytoplasmic stress granule"/>
    <property type="evidence" value="ECO:0007669"/>
    <property type="project" value="TreeGrafter"/>
</dbReference>
<dbReference type="Pfam" id="PF06741">
    <property type="entry name" value="LsmAD"/>
    <property type="match status" value="1"/>
</dbReference>
<feature type="region of interest" description="Disordered" evidence="1">
    <location>
        <begin position="213"/>
        <end position="235"/>
    </location>
</feature>
<dbReference type="GO" id="GO:0034063">
    <property type="term" value="P:stress granule assembly"/>
    <property type="evidence" value="ECO:0007669"/>
    <property type="project" value="TreeGrafter"/>
</dbReference>
<feature type="region of interest" description="Disordered" evidence="1">
    <location>
        <begin position="825"/>
        <end position="866"/>
    </location>
</feature>
<feature type="region of interest" description="Disordered" evidence="1">
    <location>
        <begin position="789"/>
        <end position="809"/>
    </location>
</feature>
<feature type="region of interest" description="Disordered" evidence="1">
    <location>
        <begin position="1001"/>
        <end position="1078"/>
    </location>
</feature>
<dbReference type="Pfam" id="PF14438">
    <property type="entry name" value="SM-ATX"/>
    <property type="match status" value="1"/>
</dbReference>
<dbReference type="GO" id="GO:0003729">
    <property type="term" value="F:mRNA binding"/>
    <property type="evidence" value="ECO:0007669"/>
    <property type="project" value="TreeGrafter"/>
</dbReference>
<feature type="region of interest" description="Disordered" evidence="1">
    <location>
        <begin position="1"/>
        <end position="102"/>
    </location>
</feature>
<sequence>MATAMVNGGPNSGAVTSNTMQGVGKQQSKHAGGPGSKIADNNRRQAGNPIDGAQSHNITTNAWNGRNDTLRHGAQSNGSGLQRKPTSSKVTVDQDAGPAENSGSDRLIFLLGNCMGLSADITLVNGDVYSGIYFGANLDTNRPAHMLKMVQQMKSVGKGESNGAHEDAFAYVGAGEDHAMSFDFKEVIDLAFEGVPFGTPDKIQNGSTAVFRTDTDISGSAGPRERELQRWTSSTETDVDLSLEHSVSGSGEAWDQFKANERLFGLKTDYDEEIYTTPIDRSNPLYREREARAQQLAREIEGSAAKDAHTREERGIVDDGDLDEEAKYSGVHRPVSDYPPLQSTQTNRYMPPARRPPSGKPTVPGAPVDPAIISSQIARPDASPQVVSNAGAKPAKNSTEATGSGGVTSTEAGQEATKDVPRDKAVLPNEPRPLEVAKAQAPNVTASVETEALHAFQKFANFEKTRVAEDRRKRVMQDKNIKLNDLKKFSTNFKLHTPVPKDLVPILAKDTAKQNEIVEKAQREAEQKAATPSKVLANSGDQASSKMGSESKLDGTRTTSNNATSERQDYTHSRQSLPPRGPQAAMPPRDKNFPNIYPGSPNGQGLLSHRLAENHGRHKAGTQGSVPTPLPILPIHSAQKPPSRPSINAAPVPGSHTPLRTPTSAASAKFNVKAPDFKPNPAANAFKPTGAPSATSSPRSNAHPRPMFREPTPSDFFGSKKPLPLGEKPSILEHFNPLKRLKEKAKPENKTKDYAANGGIVYAHATPVTWSQRRDDENVKSYKDMFEDIPPVSRGATPHHHTSSPLNPALLQQLPPQLQQISSSVPHVQAPPQPHYQGPPQPHPYPGLTHPFEDQRMHPSPSAAPAYAAPRMPPAYVYPQPMGQPMQYSHGQSMPSFIGPGAPQPPNFRQIHGSATYGHSPGQQFAAPMMVHNSSQGGYMTPHAMPGPQMPMFAPGQTPSYPGQSQPPSGYPSPGRGAPMMMHQGSYQGHNPPMFMNAPPYPTPVYAQQQPPHTTPMRGYASPQPPYNQSPQQQQHYPPPMGRQPSNSYGHHPQYQPMQGQHPPPSGTAGMEGAEAMK</sequence>
<evidence type="ECO:0000313" key="3">
    <source>
        <dbReference type="EMBL" id="KAK0514276.1"/>
    </source>
</evidence>
<protein>
    <recommendedName>
        <fullName evidence="2">LsmAD domain-containing protein</fullName>
    </recommendedName>
</protein>
<name>A0AA39R580_9LECA</name>
<accession>A0AA39R580</accession>
<feature type="compositionally biased region" description="Polar residues" evidence="1">
    <location>
        <begin position="396"/>
        <end position="412"/>
    </location>
</feature>
<feature type="compositionally biased region" description="Pro residues" evidence="1">
    <location>
        <begin position="829"/>
        <end position="845"/>
    </location>
</feature>
<feature type="compositionally biased region" description="Polar residues" evidence="1">
    <location>
        <begin position="556"/>
        <end position="565"/>
    </location>
</feature>
<reference evidence="3" key="1">
    <citation type="submission" date="2023-03" db="EMBL/GenBank/DDBJ databases">
        <title>Complete genome of Cladonia borealis.</title>
        <authorList>
            <person name="Park H."/>
        </authorList>
    </citation>
    <scope>NUCLEOTIDE SEQUENCE</scope>
    <source>
        <strain evidence="3">ANT050790</strain>
    </source>
</reference>
<gene>
    <name evidence="3" type="ORF">JMJ35_002893</name>
</gene>
<feature type="compositionally biased region" description="Low complexity" evidence="1">
    <location>
        <begin position="955"/>
        <end position="975"/>
    </location>
</feature>
<dbReference type="Proteomes" id="UP001166286">
    <property type="component" value="Unassembled WGS sequence"/>
</dbReference>
<evidence type="ECO:0000259" key="2">
    <source>
        <dbReference type="SMART" id="SM01272"/>
    </source>
</evidence>
<dbReference type="InterPro" id="IPR025852">
    <property type="entry name" value="SM_dom_ATX"/>
</dbReference>
<dbReference type="SMART" id="SM01272">
    <property type="entry name" value="LsmAD"/>
    <property type="match status" value="1"/>
</dbReference>
<feature type="domain" description="LsmAD" evidence="2">
    <location>
        <begin position="264"/>
        <end position="334"/>
    </location>
</feature>
<evidence type="ECO:0000256" key="1">
    <source>
        <dbReference type="SAM" id="MobiDB-lite"/>
    </source>
</evidence>
<feature type="region of interest" description="Disordered" evidence="1">
    <location>
        <begin position="521"/>
        <end position="716"/>
    </location>
</feature>
<feature type="region of interest" description="Disordered" evidence="1">
    <location>
        <begin position="954"/>
        <end position="986"/>
    </location>
</feature>
<dbReference type="InterPro" id="IPR009604">
    <property type="entry name" value="LsmAD_domain"/>
</dbReference>
<organism evidence="3 4">
    <name type="scientific">Cladonia borealis</name>
    <dbReference type="NCBI Taxonomy" id="184061"/>
    <lineage>
        <taxon>Eukaryota</taxon>
        <taxon>Fungi</taxon>
        <taxon>Dikarya</taxon>
        <taxon>Ascomycota</taxon>
        <taxon>Pezizomycotina</taxon>
        <taxon>Lecanoromycetes</taxon>
        <taxon>OSLEUM clade</taxon>
        <taxon>Lecanoromycetidae</taxon>
        <taxon>Lecanorales</taxon>
        <taxon>Lecanorineae</taxon>
        <taxon>Cladoniaceae</taxon>
        <taxon>Cladonia</taxon>
    </lineage>
</organism>
<evidence type="ECO:0000313" key="4">
    <source>
        <dbReference type="Proteomes" id="UP001166286"/>
    </source>
</evidence>
<feature type="compositionally biased region" description="Polar residues" evidence="1">
    <location>
        <begin position="74"/>
        <end position="91"/>
    </location>
</feature>